<dbReference type="InterPro" id="IPR050109">
    <property type="entry name" value="HTH-type_TetR-like_transc_reg"/>
</dbReference>
<sequence length="210" mass="22415">MSGGAEDPRIVRSRALALDAARRVFLDAGYHGATLERVAAEAGLAKRTIYNLYADKDALFRATILSAIAIAEDFTASITAEVRTVHDAQRDLPALAARLADATLLGPALALRRLVIMESIRFPELVVEYRAGAPEAVMSALAALFSRMSADGLIRECVPRVAAEHFAFLVMGADLDRGTFSGEHPSADRVRTRALAGADAFLRAYAADSG</sequence>
<protein>
    <submittedName>
        <fullName evidence="4">TetR/AcrR family transcriptional regulator</fullName>
    </submittedName>
</protein>
<dbReference type="Gene3D" id="1.10.357.10">
    <property type="entry name" value="Tetracycline Repressor, domain 2"/>
    <property type="match status" value="1"/>
</dbReference>
<dbReference type="InterPro" id="IPR036271">
    <property type="entry name" value="Tet_transcr_reg_TetR-rel_C_sf"/>
</dbReference>
<feature type="DNA-binding region" description="H-T-H motif" evidence="2">
    <location>
        <begin position="34"/>
        <end position="53"/>
    </location>
</feature>
<dbReference type="PANTHER" id="PTHR30055:SF146">
    <property type="entry name" value="HTH-TYPE TRANSCRIPTIONAL DUAL REGULATOR CECR"/>
    <property type="match status" value="1"/>
</dbReference>
<dbReference type="InterPro" id="IPR039536">
    <property type="entry name" value="TetR_C_Proteobacteria"/>
</dbReference>
<dbReference type="Pfam" id="PF00440">
    <property type="entry name" value="TetR_N"/>
    <property type="match status" value="1"/>
</dbReference>
<evidence type="ECO:0000259" key="3">
    <source>
        <dbReference type="PROSITE" id="PS50977"/>
    </source>
</evidence>
<keyword evidence="5" id="KW-1185">Reference proteome</keyword>
<evidence type="ECO:0000313" key="4">
    <source>
        <dbReference type="EMBL" id="KAA9111451.1"/>
    </source>
</evidence>
<dbReference type="Pfam" id="PF14246">
    <property type="entry name" value="TetR_C_7"/>
    <property type="match status" value="1"/>
</dbReference>
<dbReference type="RefSeq" id="WP_150448220.1">
    <property type="nucleotide sequence ID" value="NZ_VYSA01000001.1"/>
</dbReference>
<dbReference type="PROSITE" id="PS50977">
    <property type="entry name" value="HTH_TETR_2"/>
    <property type="match status" value="1"/>
</dbReference>
<evidence type="ECO:0000256" key="2">
    <source>
        <dbReference type="PROSITE-ProRule" id="PRU00335"/>
    </source>
</evidence>
<gene>
    <name evidence="4" type="ORF">F6B43_07735</name>
</gene>
<dbReference type="Proteomes" id="UP000325827">
    <property type="component" value="Unassembled WGS sequence"/>
</dbReference>
<name>A0A5J5J600_9MICO</name>
<dbReference type="OrthoDB" id="7186128at2"/>
<proteinExistence type="predicted"/>
<evidence type="ECO:0000313" key="5">
    <source>
        <dbReference type="Proteomes" id="UP000325827"/>
    </source>
</evidence>
<dbReference type="AlphaFoldDB" id="A0A5J5J600"/>
<accession>A0A5J5J600</accession>
<feature type="domain" description="HTH tetR-type" evidence="3">
    <location>
        <begin position="11"/>
        <end position="71"/>
    </location>
</feature>
<dbReference type="InterPro" id="IPR001647">
    <property type="entry name" value="HTH_TetR"/>
</dbReference>
<dbReference type="GO" id="GO:0003700">
    <property type="term" value="F:DNA-binding transcription factor activity"/>
    <property type="evidence" value="ECO:0007669"/>
    <property type="project" value="TreeGrafter"/>
</dbReference>
<comment type="caution">
    <text evidence="4">The sequence shown here is derived from an EMBL/GenBank/DDBJ whole genome shotgun (WGS) entry which is preliminary data.</text>
</comment>
<dbReference type="EMBL" id="VYSA01000001">
    <property type="protein sequence ID" value="KAA9111451.1"/>
    <property type="molecule type" value="Genomic_DNA"/>
</dbReference>
<dbReference type="InterPro" id="IPR009057">
    <property type="entry name" value="Homeodomain-like_sf"/>
</dbReference>
<dbReference type="GO" id="GO:0000976">
    <property type="term" value="F:transcription cis-regulatory region binding"/>
    <property type="evidence" value="ECO:0007669"/>
    <property type="project" value="TreeGrafter"/>
</dbReference>
<reference evidence="5" key="1">
    <citation type="submission" date="2019-09" db="EMBL/GenBank/DDBJ databases">
        <title>Mumia zhuanghuii sp. nov. isolated from the intestinal contents of plateau pika (Ochotona curzoniae) in the Qinghai-Tibet plateau of China.</title>
        <authorList>
            <person name="Tian Z."/>
        </authorList>
    </citation>
    <scope>NUCLEOTIDE SEQUENCE [LARGE SCALE GENOMIC DNA]</scope>
    <source>
        <strain evidence="5">JCM 30598</strain>
    </source>
</reference>
<dbReference type="SUPFAM" id="SSF46689">
    <property type="entry name" value="Homeodomain-like"/>
    <property type="match status" value="1"/>
</dbReference>
<dbReference type="PANTHER" id="PTHR30055">
    <property type="entry name" value="HTH-TYPE TRANSCRIPTIONAL REGULATOR RUTR"/>
    <property type="match status" value="1"/>
</dbReference>
<dbReference type="SUPFAM" id="SSF48498">
    <property type="entry name" value="Tetracyclin repressor-like, C-terminal domain"/>
    <property type="match status" value="1"/>
</dbReference>
<keyword evidence="1 2" id="KW-0238">DNA-binding</keyword>
<evidence type="ECO:0000256" key="1">
    <source>
        <dbReference type="ARBA" id="ARBA00023125"/>
    </source>
</evidence>
<organism evidence="4 5">
    <name type="scientific">Microbacterium rhizomatis</name>
    <dbReference type="NCBI Taxonomy" id="1631477"/>
    <lineage>
        <taxon>Bacteria</taxon>
        <taxon>Bacillati</taxon>
        <taxon>Actinomycetota</taxon>
        <taxon>Actinomycetes</taxon>
        <taxon>Micrococcales</taxon>
        <taxon>Microbacteriaceae</taxon>
        <taxon>Microbacterium</taxon>
    </lineage>
</organism>
<dbReference type="PRINTS" id="PR00455">
    <property type="entry name" value="HTHTETR"/>
</dbReference>